<dbReference type="InterPro" id="IPR027417">
    <property type="entry name" value="P-loop_NTPase"/>
</dbReference>
<name>A0A1A6AB60_9TREE</name>
<dbReference type="EMBL" id="KI894028">
    <property type="protein sequence ID" value="OBR87288.1"/>
    <property type="molecule type" value="Genomic_DNA"/>
</dbReference>
<gene>
    <name evidence="1" type="ORF">I303_01490</name>
    <name evidence="2" type="ORF">I303_102370</name>
</gene>
<dbReference type="KEGG" id="kdj:28965189"/>
<dbReference type="PANTHER" id="PTHR10285">
    <property type="entry name" value="URIDINE KINASE"/>
    <property type="match status" value="1"/>
</dbReference>
<dbReference type="OrthoDB" id="347435at2759"/>
<evidence type="ECO:0008006" key="4">
    <source>
        <dbReference type="Google" id="ProtNLM"/>
    </source>
</evidence>
<dbReference type="Gene3D" id="3.40.50.300">
    <property type="entry name" value="P-loop containing nucleotide triphosphate hydrolases"/>
    <property type="match status" value="1"/>
</dbReference>
<organism evidence="1">
    <name type="scientific">Kwoniella dejecticola CBS 10117</name>
    <dbReference type="NCBI Taxonomy" id="1296121"/>
    <lineage>
        <taxon>Eukaryota</taxon>
        <taxon>Fungi</taxon>
        <taxon>Dikarya</taxon>
        <taxon>Basidiomycota</taxon>
        <taxon>Agaricomycotina</taxon>
        <taxon>Tremellomycetes</taxon>
        <taxon>Tremellales</taxon>
        <taxon>Cryptococcaceae</taxon>
        <taxon>Kwoniella</taxon>
    </lineage>
</organism>
<evidence type="ECO:0000313" key="3">
    <source>
        <dbReference type="Proteomes" id="UP000078595"/>
    </source>
</evidence>
<dbReference type="GeneID" id="28965189"/>
<dbReference type="Proteomes" id="UP000078595">
    <property type="component" value="Chromosome 2"/>
</dbReference>
<sequence>MSPTSPADTRPGPNRARLIADFIAKQRSHLLEHDGDRKRPLMVSMQGPQGAGKSTLASALVELLAESYKLRIAVASLDDFYLDRTGLDGLAQAYPNNKMLQGRGPPGTHDSALLARTLQQIHDHDLTEPSSVSLPIFDKSLFSGRGDRSQSTIPITPEELDVFLLEGWSLGFQSLPKERLKTQWDKGRTAKGHSWESVMQVNENLAELNRNVNTYFDCHVSITPLDLDYIYTWRLQQEHHMKRDNGGIGMTDDEVRLFVDRYMPCYELYGEEPVDINNLKLFYGPDREVVEVQEI</sequence>
<evidence type="ECO:0000313" key="2">
    <source>
        <dbReference type="EMBL" id="WWC59808.1"/>
    </source>
</evidence>
<dbReference type="RefSeq" id="XP_018265130.1">
    <property type="nucleotide sequence ID" value="XM_018404849.1"/>
</dbReference>
<reference evidence="2" key="3">
    <citation type="submission" date="2024-02" db="EMBL/GenBank/DDBJ databases">
        <title>Comparative genomics of Cryptococcus and Kwoniella reveals pathogenesis evolution and contrasting modes of karyotype evolution via chromosome fusion or intercentromeric recombination.</title>
        <authorList>
            <person name="Coelho M.A."/>
            <person name="David-Palma M."/>
            <person name="Shea T."/>
            <person name="Bowers K."/>
            <person name="McGinley-Smith S."/>
            <person name="Mohammad A.W."/>
            <person name="Gnirke A."/>
            <person name="Yurkov A.M."/>
            <person name="Nowrousian M."/>
            <person name="Sun S."/>
            <person name="Cuomo C.A."/>
            <person name="Heitman J."/>
        </authorList>
    </citation>
    <scope>NUCLEOTIDE SEQUENCE</scope>
    <source>
        <strain evidence="2">CBS 10117</strain>
    </source>
</reference>
<keyword evidence="3" id="KW-1185">Reference proteome</keyword>
<dbReference type="SUPFAM" id="SSF52540">
    <property type="entry name" value="P-loop containing nucleoside triphosphate hydrolases"/>
    <property type="match status" value="1"/>
</dbReference>
<protein>
    <recommendedName>
        <fullName evidence="4">D-glycerate 3-kinase</fullName>
    </recommendedName>
</protein>
<reference evidence="2" key="2">
    <citation type="submission" date="2013-07" db="EMBL/GenBank/DDBJ databases">
        <authorList>
            <consortium name="The Broad Institute Genome Sequencing Platform"/>
            <person name="Cuomo C."/>
            <person name="Litvintseva A."/>
            <person name="Chen Y."/>
            <person name="Heitman J."/>
            <person name="Sun S."/>
            <person name="Springer D."/>
            <person name="Dromer F."/>
            <person name="Young S.K."/>
            <person name="Zeng Q."/>
            <person name="Gargeya S."/>
            <person name="Fitzgerald M."/>
            <person name="Abouelleil A."/>
            <person name="Alvarado L."/>
            <person name="Berlin A.M."/>
            <person name="Chapman S.B."/>
            <person name="Dewar J."/>
            <person name="Goldberg J."/>
            <person name="Griggs A."/>
            <person name="Gujja S."/>
            <person name="Hansen M."/>
            <person name="Howarth C."/>
            <person name="Imamovic A."/>
            <person name="Larimer J."/>
            <person name="McCowan C."/>
            <person name="Murphy C."/>
            <person name="Pearson M."/>
            <person name="Priest M."/>
            <person name="Roberts A."/>
            <person name="Saif S."/>
            <person name="Shea T."/>
            <person name="Sykes S."/>
            <person name="Wortman J."/>
            <person name="Nusbaum C."/>
            <person name="Birren B."/>
        </authorList>
    </citation>
    <scope>NUCLEOTIDE SEQUENCE</scope>
    <source>
        <strain evidence="2">CBS 10117</strain>
    </source>
</reference>
<proteinExistence type="predicted"/>
<dbReference type="STRING" id="1296121.A0A1A6AB60"/>
<dbReference type="EMBL" id="CP144531">
    <property type="protein sequence ID" value="WWC59808.1"/>
    <property type="molecule type" value="Genomic_DNA"/>
</dbReference>
<dbReference type="AlphaFoldDB" id="A0A1A6AB60"/>
<dbReference type="VEuPathDB" id="FungiDB:I303_01490"/>
<reference evidence="1" key="1">
    <citation type="submission" date="2013-07" db="EMBL/GenBank/DDBJ databases">
        <title>The Genome Sequence of Cryptococcus dejecticola CBS10117.</title>
        <authorList>
            <consortium name="The Broad Institute Genome Sequencing Platform"/>
            <person name="Cuomo C."/>
            <person name="Litvintseva A."/>
            <person name="Chen Y."/>
            <person name="Heitman J."/>
            <person name="Sun S."/>
            <person name="Springer D."/>
            <person name="Dromer F."/>
            <person name="Young S.K."/>
            <person name="Zeng Q."/>
            <person name="Gargeya S."/>
            <person name="Fitzgerald M."/>
            <person name="Abouelleil A."/>
            <person name="Alvarado L."/>
            <person name="Berlin A.M."/>
            <person name="Chapman S.B."/>
            <person name="Dewar J."/>
            <person name="Goldberg J."/>
            <person name="Griggs A."/>
            <person name="Gujja S."/>
            <person name="Hansen M."/>
            <person name="Howarth C."/>
            <person name="Imamovic A."/>
            <person name="Larimer J."/>
            <person name="McCowan C."/>
            <person name="Murphy C."/>
            <person name="Pearson M."/>
            <person name="Priest M."/>
            <person name="Roberts A."/>
            <person name="Saif S."/>
            <person name="Shea T."/>
            <person name="Sykes S."/>
            <person name="Wortman J."/>
            <person name="Nusbaum C."/>
            <person name="Birren B."/>
        </authorList>
    </citation>
    <scope>NUCLEOTIDE SEQUENCE [LARGE SCALE GENOMIC DNA]</scope>
    <source>
        <strain evidence="1">CBS 10117</strain>
    </source>
</reference>
<evidence type="ECO:0000313" key="1">
    <source>
        <dbReference type="EMBL" id="OBR87288.1"/>
    </source>
</evidence>
<accession>A0A1A6AB60</accession>